<protein>
    <recommendedName>
        <fullName evidence="4">Lipoprotein</fullName>
    </recommendedName>
</protein>
<feature type="chain" id="PRO_5005472047" description="Lipoprotein" evidence="1">
    <location>
        <begin position="31"/>
        <end position="329"/>
    </location>
</feature>
<gene>
    <name evidence="2" type="ORF">AKN88_07775</name>
</gene>
<dbReference type="RefSeq" id="WP_053101007.1">
    <property type="nucleotide sequence ID" value="NZ_CP012365.1"/>
</dbReference>
<dbReference type="EMBL" id="CP012365">
    <property type="protein sequence ID" value="AKX59834.1"/>
    <property type="molecule type" value="Genomic_DNA"/>
</dbReference>
<dbReference type="Proteomes" id="UP000063953">
    <property type="component" value="Chromosome"/>
</dbReference>
<dbReference type="AlphaFoldDB" id="A0A0K1XF06"/>
<keyword evidence="3" id="KW-1185">Reference proteome</keyword>
<organism evidence="2 3">
    <name type="scientific">Thiopseudomonas alkaliphila</name>
    <dbReference type="NCBI Taxonomy" id="1697053"/>
    <lineage>
        <taxon>Bacteria</taxon>
        <taxon>Pseudomonadati</taxon>
        <taxon>Pseudomonadota</taxon>
        <taxon>Gammaproteobacteria</taxon>
        <taxon>Pseudomonadales</taxon>
        <taxon>Pseudomonadaceae</taxon>
        <taxon>Thiopseudomonas</taxon>
    </lineage>
</organism>
<dbReference type="PROSITE" id="PS51257">
    <property type="entry name" value="PROKAR_LIPOPROTEIN"/>
    <property type="match status" value="1"/>
</dbReference>
<evidence type="ECO:0000313" key="3">
    <source>
        <dbReference type="Proteomes" id="UP000063953"/>
    </source>
</evidence>
<keyword evidence="1" id="KW-0732">Signal</keyword>
<evidence type="ECO:0000313" key="2">
    <source>
        <dbReference type="EMBL" id="AKX59834.1"/>
    </source>
</evidence>
<proteinExistence type="predicted"/>
<dbReference type="STRING" id="1697053.AKN87_10165"/>
<sequence>MFNRSTLSRSKPLLVACLSALLIACGADKAADLPAKELYNKAMEYTVAKDSKYDFNLSGTMTGLEEPMLQSIRFTMAGAADNSALKYEIRPEISMPIMQIKLPVLIDVKQEHLLIDGSSVVPMAAMLDQGLYAALSKYENKITRITSADLNLPPEALAKKDAAIELISILMSSSIEASKTVAEDKFKKITDNEKAKTLKAAALVELTLDAADAKAMNQQMNQLIVDKVKASNKISAEDKAELLPNIEQALAEQAGEAYQLHTLLYLNDKQQPIHQEAKYSFELEGETVNLNVLIDYSNFGKPTFTLDAKGTEFVDFNMMDFLPLMMMAP</sequence>
<feature type="signal peptide" evidence="1">
    <location>
        <begin position="1"/>
        <end position="30"/>
    </location>
</feature>
<name>A0A0K1XF06_9GAMM</name>
<evidence type="ECO:0008006" key="4">
    <source>
        <dbReference type="Google" id="ProtNLM"/>
    </source>
</evidence>
<accession>A0A0K1XF06</accession>
<evidence type="ECO:0000256" key="1">
    <source>
        <dbReference type="SAM" id="SignalP"/>
    </source>
</evidence>
<reference evidence="2 3" key="1">
    <citation type="journal article" date="2015" name="Genome Announc.">
        <title>Genome Sequences of Oblitimonas alkaliphila gen. nov. sp. nov. (Proposed), a Novel Bacterium of the Pseudomonadaceae Family.</title>
        <authorList>
            <person name="Lauer A.C."/>
            <person name="Nicholson A.C."/>
            <person name="Humrighouse B.W."/>
            <person name="Emery B."/>
            <person name="Drobish A."/>
            <person name="Juieng P."/>
            <person name="Loparev V."/>
            <person name="McQuiston J.R."/>
        </authorList>
    </citation>
    <scope>NUCLEOTIDE SEQUENCE [LARGE SCALE GENOMIC DNA]</scope>
    <source>
        <strain evidence="2 3">E5571</strain>
    </source>
</reference>